<comment type="caution">
    <text evidence="2">The sequence shown here is derived from an EMBL/GenBank/DDBJ whole genome shotgun (WGS) entry which is preliminary data.</text>
</comment>
<dbReference type="AlphaFoldDB" id="A0A2N0TRK5"/>
<accession>A0A2N0TRK5</accession>
<dbReference type="Proteomes" id="UP000232533">
    <property type="component" value="Unassembled WGS sequence"/>
</dbReference>
<dbReference type="EMBL" id="MJBR01000029">
    <property type="protein sequence ID" value="OEY71970.1"/>
    <property type="molecule type" value="Genomic_DNA"/>
</dbReference>
<name>A0A2N0TRK5_9FLAO</name>
<evidence type="ECO:0000313" key="1">
    <source>
        <dbReference type="EMBL" id="OEY71970.1"/>
    </source>
</evidence>
<organism evidence="2 4">
    <name type="scientific">Salegentibacter salarius</name>
    <dbReference type="NCBI Taxonomy" id="435906"/>
    <lineage>
        <taxon>Bacteria</taxon>
        <taxon>Pseudomonadati</taxon>
        <taxon>Bacteroidota</taxon>
        <taxon>Flavobacteriia</taxon>
        <taxon>Flavobacteriales</taxon>
        <taxon>Flavobacteriaceae</taxon>
        <taxon>Salegentibacter</taxon>
    </lineage>
</organism>
<dbReference type="RefSeq" id="WP_070054774.1">
    <property type="nucleotide sequence ID" value="NZ_FVZF01000035.1"/>
</dbReference>
<proteinExistence type="predicted"/>
<gene>
    <name evidence="2" type="ORF">APR40_14700</name>
    <name evidence="1" type="ORF">BHS39_14730</name>
</gene>
<dbReference type="Proteomes" id="UP000176009">
    <property type="component" value="Unassembled WGS sequence"/>
</dbReference>
<dbReference type="OrthoDB" id="9798176at2"/>
<reference evidence="2 4" key="1">
    <citation type="submission" date="2015-10" db="EMBL/GenBank/DDBJ databases">
        <title>Draft genome sequence of Salegentibacter salinarum KCTC 12975.</title>
        <authorList>
            <person name="Lin W."/>
            <person name="Zheng Q."/>
        </authorList>
    </citation>
    <scope>NUCLEOTIDE SEQUENCE [LARGE SCALE GENOMIC DNA]</scope>
    <source>
        <strain evidence="2 4">KCTC 12974</strain>
    </source>
</reference>
<keyword evidence="3" id="KW-1185">Reference proteome</keyword>
<sequence>MKKYFIFGKRAVLALEDGDLDGVVEAIDDLEGDVFIFEEGVTQPHDLLAAYSNWTDYAYLSDKEYSEIADRI</sequence>
<protein>
    <submittedName>
        <fullName evidence="2">Uncharacterized protein</fullName>
    </submittedName>
</protein>
<reference evidence="1 3" key="2">
    <citation type="submission" date="2016-09" db="EMBL/GenBank/DDBJ databases">
        <title>Genome Sequence of Salegentibacter salarius,Isolated from a Marine Solar Saltern of the Yellow Sea in South Korea.</title>
        <authorList>
            <person name="Zheng Q."/>
            <person name="Liu Y."/>
        </authorList>
    </citation>
    <scope>NUCLEOTIDE SEQUENCE [LARGE SCALE GENOMIC DNA]</scope>
    <source>
        <strain evidence="1 3">KCTC 12974</strain>
    </source>
</reference>
<evidence type="ECO:0000313" key="4">
    <source>
        <dbReference type="Proteomes" id="UP000232533"/>
    </source>
</evidence>
<evidence type="ECO:0000313" key="2">
    <source>
        <dbReference type="EMBL" id="PKD17326.1"/>
    </source>
</evidence>
<dbReference type="EMBL" id="LKTR01000035">
    <property type="protein sequence ID" value="PKD17326.1"/>
    <property type="molecule type" value="Genomic_DNA"/>
</dbReference>
<evidence type="ECO:0000313" key="3">
    <source>
        <dbReference type="Proteomes" id="UP000176009"/>
    </source>
</evidence>